<dbReference type="Pfam" id="PF14013">
    <property type="entry name" value="MT0933_antitox"/>
    <property type="match status" value="1"/>
</dbReference>
<dbReference type="RefSeq" id="WP_015245232.1">
    <property type="nucleotide sequence ID" value="NC_019892.1"/>
</dbReference>
<evidence type="ECO:0000313" key="3">
    <source>
        <dbReference type="Proteomes" id="UP000010798"/>
    </source>
</evidence>
<proteinExistence type="predicted"/>
<dbReference type="Proteomes" id="UP000010798">
    <property type="component" value="Chromosome"/>
</dbReference>
<dbReference type="EMBL" id="CP003364">
    <property type="protein sequence ID" value="AGA26063.1"/>
    <property type="molecule type" value="Genomic_DNA"/>
</dbReference>
<dbReference type="AlphaFoldDB" id="L0DB41"/>
<dbReference type="PROSITE" id="PS51257">
    <property type="entry name" value="PROKAR_LIPOPROTEIN"/>
    <property type="match status" value="1"/>
</dbReference>
<dbReference type="STRING" id="886293.Sinac_1687"/>
<protein>
    <submittedName>
        <fullName evidence="2">Late embryogenesis abundant protein</fullName>
    </submittedName>
</protein>
<dbReference type="HOGENOM" id="CLU_2025186_0_0_0"/>
<gene>
    <name evidence="2" type="ordered locus">Sinac_1687</name>
</gene>
<dbReference type="Gene3D" id="1.20.120.20">
    <property type="entry name" value="Apolipoprotein"/>
    <property type="match status" value="1"/>
</dbReference>
<name>L0DB41_SINAD</name>
<keyword evidence="3" id="KW-1185">Reference proteome</keyword>
<dbReference type="OrthoDB" id="8550036at2"/>
<evidence type="ECO:0000256" key="1">
    <source>
        <dbReference type="SAM" id="MobiDB-lite"/>
    </source>
</evidence>
<organism evidence="2 3">
    <name type="scientific">Singulisphaera acidiphila (strain ATCC BAA-1392 / DSM 18658 / VKM B-2454 / MOB10)</name>
    <dbReference type="NCBI Taxonomy" id="886293"/>
    <lineage>
        <taxon>Bacteria</taxon>
        <taxon>Pseudomonadati</taxon>
        <taxon>Planctomycetota</taxon>
        <taxon>Planctomycetia</taxon>
        <taxon>Isosphaerales</taxon>
        <taxon>Isosphaeraceae</taxon>
        <taxon>Singulisphaera</taxon>
    </lineage>
</organism>
<reference evidence="2 3" key="1">
    <citation type="submission" date="2012-02" db="EMBL/GenBank/DDBJ databases">
        <title>Complete sequence of chromosome of Singulisphaera acidiphila DSM 18658.</title>
        <authorList>
            <consortium name="US DOE Joint Genome Institute (JGI-PGF)"/>
            <person name="Lucas S."/>
            <person name="Copeland A."/>
            <person name="Lapidus A."/>
            <person name="Glavina del Rio T."/>
            <person name="Dalin E."/>
            <person name="Tice H."/>
            <person name="Bruce D."/>
            <person name="Goodwin L."/>
            <person name="Pitluck S."/>
            <person name="Peters L."/>
            <person name="Ovchinnikova G."/>
            <person name="Chertkov O."/>
            <person name="Kyrpides N."/>
            <person name="Mavromatis K."/>
            <person name="Ivanova N."/>
            <person name="Brettin T."/>
            <person name="Detter J.C."/>
            <person name="Han C."/>
            <person name="Larimer F."/>
            <person name="Land M."/>
            <person name="Hauser L."/>
            <person name="Markowitz V."/>
            <person name="Cheng J.-F."/>
            <person name="Hugenholtz P."/>
            <person name="Woyke T."/>
            <person name="Wu D."/>
            <person name="Tindall B."/>
            <person name="Pomrenke H."/>
            <person name="Brambilla E."/>
            <person name="Klenk H.-P."/>
            <person name="Eisen J.A."/>
        </authorList>
    </citation>
    <scope>NUCLEOTIDE SEQUENCE [LARGE SCALE GENOMIC DNA]</scope>
    <source>
        <strain evidence="3">ATCC BAA-1392 / DSM 18658 / VKM B-2454 / MOB10</strain>
    </source>
</reference>
<dbReference type="InterPro" id="IPR028037">
    <property type="entry name" value="Antitoxin_Rv0909/MT0933"/>
</dbReference>
<evidence type="ECO:0000313" key="2">
    <source>
        <dbReference type="EMBL" id="AGA26063.1"/>
    </source>
</evidence>
<feature type="region of interest" description="Disordered" evidence="1">
    <location>
        <begin position="101"/>
        <end position="122"/>
    </location>
</feature>
<accession>L0DB41</accession>
<sequence>MKSWLIRTVRASSLLFGTVVLFSGCGEPKGPAEQAGEKIDQGIQEAKDAVNPPSTGEKVGHAIDKAGENAANALDKAEDKASHALDKAGEKIEEGIHNAKDAINHPGTAEKAGQAVDKAVNP</sequence>
<dbReference type="KEGG" id="saci:Sinac_1687"/>